<feature type="domain" description="RelA/SpoT" evidence="2">
    <location>
        <begin position="67"/>
        <end position="223"/>
    </location>
</feature>
<comment type="pathway">
    <text evidence="1">Purine metabolism; ppGpp biosynthesis; ppGpp from GTP: step 1/2.</text>
</comment>
<protein>
    <submittedName>
        <fullName evidence="3">RelA/SpoT domain-containing protein</fullName>
    </submittedName>
</protein>
<evidence type="ECO:0000259" key="2">
    <source>
        <dbReference type="SMART" id="SM00954"/>
    </source>
</evidence>
<dbReference type="InterPro" id="IPR043519">
    <property type="entry name" value="NT_sf"/>
</dbReference>
<comment type="caution">
    <text evidence="3">The sequence shown here is derived from an EMBL/GenBank/DDBJ whole genome shotgun (WGS) entry which is preliminary data.</text>
</comment>
<dbReference type="SMART" id="SM00954">
    <property type="entry name" value="RelA_SpoT"/>
    <property type="match status" value="1"/>
</dbReference>
<proteinExistence type="predicted"/>
<dbReference type="GO" id="GO:0015969">
    <property type="term" value="P:guanosine tetraphosphate metabolic process"/>
    <property type="evidence" value="ECO:0007669"/>
    <property type="project" value="InterPro"/>
</dbReference>
<keyword evidence="4" id="KW-1185">Reference proteome</keyword>
<dbReference type="Pfam" id="PF04607">
    <property type="entry name" value="RelA_SpoT"/>
    <property type="match status" value="1"/>
</dbReference>
<evidence type="ECO:0000313" key="3">
    <source>
        <dbReference type="EMBL" id="MBC5656613.1"/>
    </source>
</evidence>
<sequence length="285" mass="34438">MMERDLFLRKYRIEQEDFDAAGVSWEELTAIADHYATIEGKLREIGKDFVDKYLYDIEKAGIHSYRYRTKAPGHLLEKIIRKKKEQPEKFAQLGVDNYWKYVTDLIGIRVFFLYREDWRHFHEYITSAFENAPDQYVKDRERDFDNDETHCYIAERPKVYRRNGDSRIYDENVIEIKSGGIYRSLHYIIKYRGYYVEIQARTLFEEGWSEVDHDIVYPYHKDDVMLRDFSRLLNRLSGMADEMSSYFRRMKVEKEIEEVLLGEYKEDKEAKLLASMRELLGKEER</sequence>
<dbReference type="Proteomes" id="UP000653904">
    <property type="component" value="Unassembled WGS sequence"/>
</dbReference>
<accession>A0AAW3X0H7</accession>
<evidence type="ECO:0000256" key="1">
    <source>
        <dbReference type="ARBA" id="ARBA00004976"/>
    </source>
</evidence>
<name>A0AAW3X0H7_9CLOT</name>
<gene>
    <name evidence="3" type="ORF">H8S19_05925</name>
</gene>
<dbReference type="SUPFAM" id="SSF81301">
    <property type="entry name" value="Nucleotidyltransferase"/>
    <property type="match status" value="1"/>
</dbReference>
<dbReference type="PANTHER" id="PTHR41773:SF1">
    <property type="entry name" value="RELA_SPOT DOMAIN-CONTAINING PROTEIN"/>
    <property type="match status" value="1"/>
</dbReference>
<dbReference type="CDD" id="cd05399">
    <property type="entry name" value="NT_Rel-Spo_like"/>
    <property type="match status" value="1"/>
</dbReference>
<organism evidence="3 4">
    <name type="scientific">Clostridium segne</name>
    <dbReference type="NCBI Taxonomy" id="2763038"/>
    <lineage>
        <taxon>Bacteria</taxon>
        <taxon>Bacillati</taxon>
        <taxon>Bacillota</taxon>
        <taxon>Clostridia</taxon>
        <taxon>Eubacteriales</taxon>
        <taxon>Clostridiaceae</taxon>
        <taxon>Clostridium</taxon>
    </lineage>
</organism>
<dbReference type="InterPro" id="IPR007685">
    <property type="entry name" value="RelA_SpoT"/>
</dbReference>
<evidence type="ECO:0000313" key="4">
    <source>
        <dbReference type="Proteomes" id="UP000653904"/>
    </source>
</evidence>
<reference evidence="3 4" key="1">
    <citation type="submission" date="2020-08" db="EMBL/GenBank/DDBJ databases">
        <title>Genome public.</title>
        <authorList>
            <person name="Liu C."/>
            <person name="Sun Q."/>
        </authorList>
    </citation>
    <scope>NUCLEOTIDE SEQUENCE [LARGE SCALE GENOMIC DNA]</scope>
    <source>
        <strain evidence="3 4">BX14</strain>
    </source>
</reference>
<dbReference type="EMBL" id="JACOOW010000006">
    <property type="protein sequence ID" value="MBC5656613.1"/>
    <property type="molecule type" value="Genomic_DNA"/>
</dbReference>
<dbReference type="AlphaFoldDB" id="A0AAW3X0H7"/>
<dbReference type="Gene3D" id="3.30.460.10">
    <property type="entry name" value="Beta Polymerase, domain 2"/>
    <property type="match status" value="1"/>
</dbReference>
<dbReference type="PANTHER" id="PTHR41773">
    <property type="entry name" value="GTP PYROPHOSPHATASE-RELATED"/>
    <property type="match status" value="1"/>
</dbReference>